<dbReference type="GO" id="GO:0032259">
    <property type="term" value="P:methylation"/>
    <property type="evidence" value="ECO:0007669"/>
    <property type="project" value="UniProtKB-KW"/>
</dbReference>
<reference evidence="2" key="1">
    <citation type="submission" date="2016-10" db="EMBL/GenBank/DDBJ databases">
        <authorList>
            <person name="Varghese N."/>
            <person name="Submissions S."/>
        </authorList>
    </citation>
    <scope>NUCLEOTIDE SEQUENCE [LARGE SCALE GENOMIC DNA]</scope>
    <source>
        <strain evidence="2">CBMB127</strain>
    </source>
</reference>
<accession>A0A1G8Z9X4</accession>
<dbReference type="AlphaFoldDB" id="A0A1G8Z9X4"/>
<gene>
    <name evidence="1" type="ORF">SAMN05192566_0178</name>
</gene>
<evidence type="ECO:0000313" key="1">
    <source>
        <dbReference type="EMBL" id="SDK11879.1"/>
    </source>
</evidence>
<dbReference type="STRING" id="492660.SAMN05192566_0178"/>
<proteinExistence type="predicted"/>
<dbReference type="InterPro" id="IPR029063">
    <property type="entry name" value="SAM-dependent_MTases_sf"/>
</dbReference>
<dbReference type="Proteomes" id="UP000198629">
    <property type="component" value="Unassembled WGS sequence"/>
</dbReference>
<name>A0A1G8Z9X4_9PROT</name>
<dbReference type="SUPFAM" id="SSF53335">
    <property type="entry name" value="S-adenosyl-L-methionine-dependent methyltransferases"/>
    <property type="match status" value="1"/>
</dbReference>
<evidence type="ECO:0000313" key="2">
    <source>
        <dbReference type="Proteomes" id="UP000198629"/>
    </source>
</evidence>
<dbReference type="GO" id="GO:0008168">
    <property type="term" value="F:methyltransferase activity"/>
    <property type="evidence" value="ECO:0007669"/>
    <property type="project" value="UniProtKB-KW"/>
</dbReference>
<dbReference type="EMBL" id="FNFX01000001">
    <property type="protein sequence ID" value="SDK11879.1"/>
    <property type="molecule type" value="Genomic_DNA"/>
</dbReference>
<sequence length="350" mass="39557">MNKYPELTLAIEDMQAQASIYQPSAFWSEASDQIVKEIGDGGIENFRSLQKPLGFFVPTYGSPANGFSVEQSKALNHWFESHYASAKKPILALDQFLSGYSAALSDYRVLLAADNINKPPYLHTFSESTVGNPIEHWEFNERKFSRSSLNYALGLALLKKHLADAPRTVLEIGGGFGTLGEILSQSGIHDMRYIDVDIPPTSFIAQYYLSEVLGKQNVATFAQTRTSDSIDINALPKASVLASWQIEKLKGKVDLFVNFISFQEMEPHIVSNYLRHVSRLETSWILLRNMREGKQVRKSPNEVGVETPILSDDYLSMLPEYELIERNVFPYGYRTVDGYHSELLLLRRMV</sequence>
<dbReference type="OrthoDB" id="339886at2"/>
<dbReference type="RefSeq" id="WP_091468400.1">
    <property type="nucleotide sequence ID" value="NZ_FNFX01000001.1"/>
</dbReference>
<keyword evidence="1" id="KW-0808">Transferase</keyword>
<keyword evidence="1" id="KW-0489">Methyltransferase</keyword>
<dbReference type="NCBIfam" id="TIGR04371">
    <property type="entry name" value="methyltran_NanM"/>
    <property type="match status" value="1"/>
</dbReference>
<keyword evidence="2" id="KW-1185">Reference proteome</keyword>
<organism evidence="1 2">
    <name type="scientific">Methylophilus rhizosphaerae</name>
    <dbReference type="NCBI Taxonomy" id="492660"/>
    <lineage>
        <taxon>Bacteria</taxon>
        <taxon>Pseudomonadati</taxon>
        <taxon>Pseudomonadota</taxon>
        <taxon>Betaproteobacteria</taxon>
        <taxon>Nitrosomonadales</taxon>
        <taxon>Methylophilaceae</taxon>
        <taxon>Methylophilus</taxon>
    </lineage>
</organism>
<dbReference type="InterPro" id="IPR030807">
    <property type="entry name" value="Methyltran_NanM"/>
</dbReference>
<protein>
    <submittedName>
        <fullName evidence="1">Putative sugar O-methyltransferase</fullName>
    </submittedName>
</protein>